<evidence type="ECO:0000313" key="3">
    <source>
        <dbReference type="Proteomes" id="UP000007797"/>
    </source>
</evidence>
<proteinExistence type="predicted"/>
<keyword evidence="3" id="KW-1185">Reference proteome</keyword>
<feature type="compositionally biased region" description="Acidic residues" evidence="1">
    <location>
        <begin position="87"/>
        <end position="98"/>
    </location>
</feature>
<reference evidence="3" key="1">
    <citation type="journal article" date="2011" name="Genome Res.">
        <title>Phylogeny-wide analysis of social amoeba genomes highlights ancient origins for complex intercellular communication.</title>
        <authorList>
            <person name="Heidel A.J."/>
            <person name="Lawal H.M."/>
            <person name="Felder M."/>
            <person name="Schilde C."/>
            <person name="Helps N.R."/>
            <person name="Tunggal B."/>
            <person name="Rivero F."/>
            <person name="John U."/>
            <person name="Schleicher M."/>
            <person name="Eichinger L."/>
            <person name="Platzer M."/>
            <person name="Noegel A.A."/>
            <person name="Schaap P."/>
            <person name="Gloeckner G."/>
        </authorList>
    </citation>
    <scope>NUCLEOTIDE SEQUENCE [LARGE SCALE GENOMIC DNA]</scope>
    <source>
        <strain evidence="3">SH3</strain>
    </source>
</reference>
<dbReference type="RefSeq" id="XP_004360325.1">
    <property type="nucleotide sequence ID" value="XM_004360268.1"/>
</dbReference>
<feature type="compositionally biased region" description="Acidic residues" evidence="1">
    <location>
        <begin position="153"/>
        <end position="182"/>
    </location>
</feature>
<dbReference type="Proteomes" id="UP000007797">
    <property type="component" value="Unassembled WGS sequence"/>
</dbReference>
<evidence type="ECO:0000256" key="1">
    <source>
        <dbReference type="SAM" id="MobiDB-lite"/>
    </source>
</evidence>
<name>F4PQ11_CACFS</name>
<dbReference type="KEGG" id="dfa:DFA_04602"/>
<dbReference type="GeneID" id="14874552"/>
<sequence>MSTQMAAGDVIPPSLGKSHDAQQQQRDSIACIAMSTSPTDTIMMNHSIIKDEDNGQVPTTASATNTITKHTVSFVDMNDQQNNNNVDVDDDEDDEMETEPSATATTEDEEIVPNNDDDDDLDEDDNDNDQDNDHSTPKVKEPLLFDNENNNNNDDDEDKEMDEDEIQDDEDEIDEDDQEQQELDYRHNSSIRYSSNNSNQSYERPLIYADKFVRRELIQVIEYLKSTSKGGDKPNEEVIVHEIHL</sequence>
<accession>F4PQ11</accession>
<feature type="compositionally biased region" description="Basic and acidic residues" evidence="1">
    <location>
        <begin position="131"/>
        <end position="143"/>
    </location>
</feature>
<dbReference type="AlphaFoldDB" id="F4PQ11"/>
<dbReference type="EMBL" id="GL883009">
    <property type="protein sequence ID" value="EGG22474.1"/>
    <property type="molecule type" value="Genomic_DNA"/>
</dbReference>
<feature type="compositionally biased region" description="Acidic residues" evidence="1">
    <location>
        <begin position="106"/>
        <end position="130"/>
    </location>
</feature>
<organism evidence="2 3">
    <name type="scientific">Cavenderia fasciculata</name>
    <name type="common">Slime mold</name>
    <name type="synonym">Dictyostelium fasciculatum</name>
    <dbReference type="NCBI Taxonomy" id="261658"/>
    <lineage>
        <taxon>Eukaryota</taxon>
        <taxon>Amoebozoa</taxon>
        <taxon>Evosea</taxon>
        <taxon>Eumycetozoa</taxon>
        <taxon>Dictyostelia</taxon>
        <taxon>Acytosteliales</taxon>
        <taxon>Cavenderiaceae</taxon>
        <taxon>Cavenderia</taxon>
    </lineage>
</organism>
<feature type="region of interest" description="Disordered" evidence="1">
    <location>
        <begin position="1"/>
        <end position="26"/>
    </location>
</feature>
<feature type="compositionally biased region" description="Low complexity" evidence="1">
    <location>
        <begin position="75"/>
        <end position="86"/>
    </location>
</feature>
<evidence type="ECO:0000313" key="2">
    <source>
        <dbReference type="EMBL" id="EGG22474.1"/>
    </source>
</evidence>
<feature type="compositionally biased region" description="Low complexity" evidence="1">
    <location>
        <begin position="188"/>
        <end position="199"/>
    </location>
</feature>
<gene>
    <name evidence="2" type="ORF">DFA_04602</name>
</gene>
<dbReference type="OrthoDB" id="21265at2759"/>
<feature type="region of interest" description="Disordered" evidence="1">
    <location>
        <begin position="73"/>
        <end position="199"/>
    </location>
</feature>
<protein>
    <submittedName>
        <fullName evidence="2">Uncharacterized protein</fullName>
    </submittedName>
</protein>